<dbReference type="Pfam" id="PF02671">
    <property type="entry name" value="PAH"/>
    <property type="match status" value="1"/>
</dbReference>
<dbReference type="GeneID" id="103516821"/>
<name>A0A1S3DEI6_DIACI</name>
<dbReference type="InterPro" id="IPR003822">
    <property type="entry name" value="PAH"/>
</dbReference>
<feature type="region of interest" description="Disordered" evidence="5">
    <location>
        <begin position="1"/>
        <end position="25"/>
    </location>
</feature>
<proteinExistence type="predicted"/>
<dbReference type="PANTHER" id="PTHR12346">
    <property type="entry name" value="SIN3B-RELATED"/>
    <property type="match status" value="1"/>
</dbReference>
<evidence type="ECO:0000313" key="6">
    <source>
        <dbReference type="Proteomes" id="UP000079169"/>
    </source>
</evidence>
<evidence type="ECO:0000256" key="2">
    <source>
        <dbReference type="ARBA" id="ARBA00022491"/>
    </source>
</evidence>
<protein>
    <submittedName>
        <fullName evidence="7">Paired amphipathic helix protein Sin3a-like</fullName>
    </submittedName>
</protein>
<dbReference type="STRING" id="121845.A0A1S3DEI6"/>
<dbReference type="GO" id="GO:0070822">
    <property type="term" value="C:Sin3-type complex"/>
    <property type="evidence" value="ECO:0007669"/>
    <property type="project" value="TreeGrafter"/>
</dbReference>
<dbReference type="PROSITE" id="PS51477">
    <property type="entry name" value="PAH"/>
    <property type="match status" value="1"/>
</dbReference>
<dbReference type="GO" id="GO:0000122">
    <property type="term" value="P:negative regulation of transcription by RNA polymerase II"/>
    <property type="evidence" value="ECO:0007669"/>
    <property type="project" value="TreeGrafter"/>
</dbReference>
<dbReference type="Proteomes" id="UP000079169">
    <property type="component" value="Unplaced"/>
</dbReference>
<dbReference type="InterPro" id="IPR036600">
    <property type="entry name" value="PAH_sf"/>
</dbReference>
<organism evidence="6 7">
    <name type="scientific">Diaphorina citri</name>
    <name type="common">Asian citrus psyllid</name>
    <dbReference type="NCBI Taxonomy" id="121845"/>
    <lineage>
        <taxon>Eukaryota</taxon>
        <taxon>Metazoa</taxon>
        <taxon>Ecdysozoa</taxon>
        <taxon>Arthropoda</taxon>
        <taxon>Hexapoda</taxon>
        <taxon>Insecta</taxon>
        <taxon>Pterygota</taxon>
        <taxon>Neoptera</taxon>
        <taxon>Paraneoptera</taxon>
        <taxon>Hemiptera</taxon>
        <taxon>Sternorrhyncha</taxon>
        <taxon>Psylloidea</taxon>
        <taxon>Psyllidae</taxon>
        <taxon>Diaphorininae</taxon>
        <taxon>Diaphorina</taxon>
    </lineage>
</organism>
<evidence type="ECO:0000256" key="1">
    <source>
        <dbReference type="ARBA" id="ARBA00004123"/>
    </source>
</evidence>
<comment type="subcellular location">
    <subcellularLocation>
        <location evidence="1 4">Nucleus</location>
    </subcellularLocation>
</comment>
<reference evidence="7" key="1">
    <citation type="submission" date="2025-08" db="UniProtKB">
        <authorList>
            <consortium name="RefSeq"/>
        </authorList>
    </citation>
    <scope>IDENTIFICATION</scope>
</reference>
<dbReference type="SUPFAM" id="SSF47762">
    <property type="entry name" value="PAH2 domain"/>
    <property type="match status" value="1"/>
</dbReference>
<keyword evidence="3 4" id="KW-0539">Nucleus</keyword>
<keyword evidence="2" id="KW-0678">Repressor</keyword>
<gene>
    <name evidence="7" type="primary">LOC103516821</name>
</gene>
<evidence type="ECO:0000256" key="3">
    <source>
        <dbReference type="ARBA" id="ARBA00023242"/>
    </source>
</evidence>
<evidence type="ECO:0000256" key="4">
    <source>
        <dbReference type="PROSITE-ProRule" id="PRU00810"/>
    </source>
</evidence>
<dbReference type="Gene3D" id="1.20.1160.11">
    <property type="entry name" value="Paired amphipathic helix"/>
    <property type="match status" value="2"/>
</dbReference>
<keyword evidence="6" id="KW-1185">Reference proteome</keyword>
<dbReference type="PANTHER" id="PTHR12346:SF0">
    <property type="entry name" value="SIN3A, ISOFORM G"/>
    <property type="match status" value="1"/>
</dbReference>
<evidence type="ECO:0000313" key="7">
    <source>
        <dbReference type="RefSeq" id="XP_008480031.1"/>
    </source>
</evidence>
<sequence>MKRRLDEAIISADADGGGYPNSHSPRPRTLVTVQQGSYSQPVGGPTIQYSLSPSSNFTATMPVLGVTDKVIPLAATSALPGGASPVVHQGGQIRQKVHTTVVTTPPHTIPEQPAQFHRLKVEDALSYLDQVKFKFGNQPQVYNDFLDIMKEFKSQSIDTPGVITRVSNLFKGHPELIVGFNTFLPPGYKIEIQANDQGYSFQVSVSVPSPSSSSPLIPTSTVHHTTTTHHVINRPSLPPSPAPIKPTLIPAVHGNNASPALLTSAASTLNSHAISQAQAHQAVTQALIQVESGHTSPHNQPVEFNHAINYVNKIKNRFQFHCETNNLVTLDNGFVDEENTYISSNIKALESVLKKISRFSADELSKFRLDDCLGGYSPTIHVRALRRVYGDKAHDLIEGVKKNPIVAIPVVLRRLKSKDEEWREAQKGFNKIWREQNEKFYLKSLDHQGINFKQNDIKQLRSKSLFNEIETLYEERNEQGLDSNATGGPHLVLEYRDKSIIDDAANLLIHHVKRQAGIHKDDKQKIKALIRQFIPDLFHHPIRDKYQTRISVLKSNMQVQQKNDLKARQEIEVIWQQRMDAYRNELTQKFNNLLDSVATIQVWTVIKNLVNDNEAPGCGFESQQFIFF</sequence>
<accession>A0A1S3DEI6</accession>
<dbReference type="FunFam" id="1.20.1160.11:FF:000001">
    <property type="entry name" value="Paired amphipathic helix protein Sin3"/>
    <property type="match status" value="1"/>
</dbReference>
<dbReference type="PaxDb" id="121845-A0A1S3DEI6"/>
<dbReference type="InterPro" id="IPR039774">
    <property type="entry name" value="Sin3-like"/>
</dbReference>
<dbReference type="RefSeq" id="XP_008480031.1">
    <property type="nucleotide sequence ID" value="XM_008481809.1"/>
</dbReference>
<evidence type="ECO:0000256" key="5">
    <source>
        <dbReference type="SAM" id="MobiDB-lite"/>
    </source>
</evidence>
<dbReference type="GO" id="GO:0003714">
    <property type="term" value="F:transcription corepressor activity"/>
    <property type="evidence" value="ECO:0007669"/>
    <property type="project" value="InterPro"/>
</dbReference>
<dbReference type="KEGG" id="dci:103516821"/>
<dbReference type="AlphaFoldDB" id="A0A1S3DEI6"/>